<keyword evidence="3" id="KW-1185">Reference proteome</keyword>
<sequence>MIKATISMEQTFLYQFQSVYMTWYILGGVTFVGFGLGFAFWLDFRRRLSQSWHIAGLIVLFAGSLIGVFFGYQATQPEYFKKLTANDDGIRFAYHLFTSDVFLRWSDIRAMSIQNNRLVIETRQAATYSSPVVYRGNQEQLLSSISRLMPTDHPRASSQ</sequence>
<protein>
    <recommendedName>
        <fullName evidence="4">YcxB family protein</fullName>
    </recommendedName>
</protein>
<reference evidence="3" key="1">
    <citation type="journal article" date="2020" name="Microbiol. Resour. Announc.">
        <title>Draft Genome Sequences of Thiorhodococcus mannitoliphagus and Thiorhodococcus minor, Purple Sulfur Photosynthetic Bacteria in the Gammaproteobacterial Family Chromatiaceae.</title>
        <authorList>
            <person name="Aviles F.A."/>
            <person name="Meyer T.E."/>
            <person name="Kyndt J.A."/>
        </authorList>
    </citation>
    <scope>NUCLEOTIDE SEQUENCE [LARGE SCALE GENOMIC DNA]</scope>
    <source>
        <strain evidence="3">DSM 18266</strain>
    </source>
</reference>
<evidence type="ECO:0000313" key="3">
    <source>
        <dbReference type="Proteomes" id="UP000471640"/>
    </source>
</evidence>
<organism evidence="2 3">
    <name type="scientific">Thiorhodococcus mannitoliphagus</name>
    <dbReference type="NCBI Taxonomy" id="329406"/>
    <lineage>
        <taxon>Bacteria</taxon>
        <taxon>Pseudomonadati</taxon>
        <taxon>Pseudomonadota</taxon>
        <taxon>Gammaproteobacteria</taxon>
        <taxon>Chromatiales</taxon>
        <taxon>Chromatiaceae</taxon>
        <taxon>Thiorhodococcus</taxon>
    </lineage>
</organism>
<keyword evidence="1" id="KW-0472">Membrane</keyword>
<keyword evidence="1" id="KW-1133">Transmembrane helix</keyword>
<name>A0A6P1E023_9GAMM</name>
<accession>A0A6P1E023</accession>
<dbReference type="RefSeq" id="WP_164656425.1">
    <property type="nucleotide sequence ID" value="NZ_JAAIJR010000157.1"/>
</dbReference>
<dbReference type="Proteomes" id="UP000471640">
    <property type="component" value="Unassembled WGS sequence"/>
</dbReference>
<dbReference type="EMBL" id="JAAIJR010000157">
    <property type="protein sequence ID" value="NEX23110.1"/>
    <property type="molecule type" value="Genomic_DNA"/>
</dbReference>
<evidence type="ECO:0000256" key="1">
    <source>
        <dbReference type="SAM" id="Phobius"/>
    </source>
</evidence>
<dbReference type="AlphaFoldDB" id="A0A6P1E023"/>
<feature type="transmembrane region" description="Helical" evidence="1">
    <location>
        <begin position="54"/>
        <end position="72"/>
    </location>
</feature>
<proteinExistence type="predicted"/>
<evidence type="ECO:0008006" key="4">
    <source>
        <dbReference type="Google" id="ProtNLM"/>
    </source>
</evidence>
<evidence type="ECO:0000313" key="2">
    <source>
        <dbReference type="EMBL" id="NEX23110.1"/>
    </source>
</evidence>
<feature type="transmembrane region" description="Helical" evidence="1">
    <location>
        <begin position="20"/>
        <end position="42"/>
    </location>
</feature>
<comment type="caution">
    <text evidence="2">The sequence shown here is derived from an EMBL/GenBank/DDBJ whole genome shotgun (WGS) entry which is preliminary data.</text>
</comment>
<gene>
    <name evidence="2" type="ORF">G3480_22895</name>
</gene>
<reference evidence="2 3" key="2">
    <citation type="submission" date="2020-02" db="EMBL/GenBank/DDBJ databases">
        <title>Genome sequences of Thiorhodococcus mannitoliphagus and Thiorhodococcus minor, purple sulfur photosynthetic bacteria in the gammaproteobacterial family, Chromatiaceae.</title>
        <authorList>
            <person name="Aviles F.A."/>
            <person name="Meyer T.E."/>
            <person name="Kyndt J.A."/>
        </authorList>
    </citation>
    <scope>NUCLEOTIDE SEQUENCE [LARGE SCALE GENOMIC DNA]</scope>
    <source>
        <strain evidence="2 3">DSM 18266</strain>
    </source>
</reference>
<keyword evidence="1" id="KW-0812">Transmembrane</keyword>